<evidence type="ECO:0000313" key="3">
    <source>
        <dbReference type="Proteomes" id="UP000064967"/>
    </source>
</evidence>
<sequence>MATRRAAGAGVRGSTKKTTSTKRTTPRKSAPRTPRGPTLANLSAQLTLLTEKVDALRRIMETRATREASPVLAATIDEAAFDNALLTILAELDRRGRHAGLVPIAAVRDAFVRRGWTRHTFDERLLQAERDFVVDLKTANDPSRLAAPELAIEQQGRGHLQYVVLR</sequence>
<dbReference type="Proteomes" id="UP000064967">
    <property type="component" value="Chromosome"/>
</dbReference>
<evidence type="ECO:0000313" key="2">
    <source>
        <dbReference type="EMBL" id="AKU93583.1"/>
    </source>
</evidence>
<accession>A0A0K1PJ64</accession>
<dbReference type="AlphaFoldDB" id="A0A0K1PJ64"/>
<proteinExistence type="predicted"/>
<dbReference type="STRING" id="1391654.AKJ09_00247"/>
<name>A0A0K1PJ64_9BACT</name>
<organism evidence="2 3">
    <name type="scientific">Labilithrix luteola</name>
    <dbReference type="NCBI Taxonomy" id="1391654"/>
    <lineage>
        <taxon>Bacteria</taxon>
        <taxon>Pseudomonadati</taxon>
        <taxon>Myxococcota</taxon>
        <taxon>Polyangia</taxon>
        <taxon>Polyangiales</taxon>
        <taxon>Labilitrichaceae</taxon>
        <taxon>Labilithrix</taxon>
    </lineage>
</organism>
<reference evidence="2 3" key="1">
    <citation type="submission" date="2015-08" db="EMBL/GenBank/DDBJ databases">
        <authorList>
            <person name="Babu N.S."/>
            <person name="Beckwith C.J."/>
            <person name="Beseler K.G."/>
            <person name="Brison A."/>
            <person name="Carone J.V."/>
            <person name="Caskin T.P."/>
            <person name="Diamond M."/>
            <person name="Durham M.E."/>
            <person name="Foxe J.M."/>
            <person name="Go M."/>
            <person name="Henderson B.A."/>
            <person name="Jones I.B."/>
            <person name="McGettigan J.A."/>
            <person name="Micheletti S.J."/>
            <person name="Nasrallah M.E."/>
            <person name="Ortiz D."/>
            <person name="Piller C.R."/>
            <person name="Privatt S.R."/>
            <person name="Schneider S.L."/>
            <person name="Sharp S."/>
            <person name="Smith T.C."/>
            <person name="Stanton J.D."/>
            <person name="Ullery H.E."/>
            <person name="Wilson R.J."/>
            <person name="Serrano M.G."/>
            <person name="Buck G."/>
            <person name="Lee V."/>
            <person name="Wang Y."/>
            <person name="Carvalho R."/>
            <person name="Voegtly L."/>
            <person name="Shi R."/>
            <person name="Duckworth R."/>
            <person name="Johnson A."/>
            <person name="Loviza R."/>
            <person name="Walstead R."/>
            <person name="Shah Z."/>
            <person name="Kiflezghi M."/>
            <person name="Wade K."/>
            <person name="Ball S.L."/>
            <person name="Bradley K.W."/>
            <person name="Asai D.J."/>
            <person name="Bowman C.A."/>
            <person name="Russell D.A."/>
            <person name="Pope W.H."/>
            <person name="Jacobs-Sera D."/>
            <person name="Hendrix R.W."/>
            <person name="Hatfull G.F."/>
        </authorList>
    </citation>
    <scope>NUCLEOTIDE SEQUENCE [LARGE SCALE GENOMIC DNA]</scope>
    <source>
        <strain evidence="2 3">DSM 27648</strain>
    </source>
</reference>
<gene>
    <name evidence="2" type="ORF">AKJ09_00247</name>
</gene>
<evidence type="ECO:0000256" key="1">
    <source>
        <dbReference type="SAM" id="MobiDB-lite"/>
    </source>
</evidence>
<keyword evidence="3" id="KW-1185">Reference proteome</keyword>
<dbReference type="KEGG" id="llu:AKJ09_00247"/>
<feature type="region of interest" description="Disordered" evidence="1">
    <location>
        <begin position="1"/>
        <end position="38"/>
    </location>
</feature>
<feature type="compositionally biased region" description="Low complexity" evidence="1">
    <location>
        <begin position="1"/>
        <end position="23"/>
    </location>
</feature>
<dbReference type="EMBL" id="CP012333">
    <property type="protein sequence ID" value="AKU93583.1"/>
    <property type="molecule type" value="Genomic_DNA"/>
</dbReference>
<protein>
    <submittedName>
        <fullName evidence="2">Uncharacterized protein</fullName>
    </submittedName>
</protein>
<dbReference type="RefSeq" id="WP_146645282.1">
    <property type="nucleotide sequence ID" value="NZ_CP012333.1"/>
</dbReference>